<keyword evidence="14" id="KW-1185">Reference proteome</keyword>
<comment type="catalytic activity">
    <reaction evidence="10 11">
        <text>tRNA(Gly) + glycine + ATP = glycyl-tRNA(Gly) + AMP + diphosphate</text>
        <dbReference type="Rhea" id="RHEA:16013"/>
        <dbReference type="Rhea" id="RHEA-COMP:9664"/>
        <dbReference type="Rhea" id="RHEA-COMP:9683"/>
        <dbReference type="ChEBI" id="CHEBI:30616"/>
        <dbReference type="ChEBI" id="CHEBI:33019"/>
        <dbReference type="ChEBI" id="CHEBI:57305"/>
        <dbReference type="ChEBI" id="CHEBI:78442"/>
        <dbReference type="ChEBI" id="CHEBI:78522"/>
        <dbReference type="ChEBI" id="CHEBI:456215"/>
        <dbReference type="EC" id="6.1.1.14"/>
    </reaction>
</comment>
<evidence type="ECO:0000313" key="14">
    <source>
        <dbReference type="Proteomes" id="UP001165395"/>
    </source>
</evidence>
<accession>A0ABS8D5U1</accession>
<dbReference type="Pfam" id="PF02092">
    <property type="entry name" value="tRNA_synt_2f"/>
    <property type="match status" value="1"/>
</dbReference>
<keyword evidence="9 11" id="KW-0030">Aminoacyl-tRNA synthetase</keyword>
<dbReference type="EC" id="6.1.1.14" evidence="11"/>
<dbReference type="InterPro" id="IPR006194">
    <property type="entry name" value="Gly-tRNA-synth_heterodimer"/>
</dbReference>
<protein>
    <recommendedName>
        <fullName evidence="11">Glycine--tRNA ligase beta subunit</fullName>
        <ecNumber evidence="11">6.1.1.14</ecNumber>
    </recommendedName>
    <alternativeName>
        <fullName evidence="11">Glycyl-tRNA synthetase beta subunit</fullName>
        <shortName evidence="11">GlyRS</shortName>
    </alternativeName>
</protein>
<dbReference type="PANTHER" id="PTHR30075">
    <property type="entry name" value="GLYCYL-TRNA SYNTHETASE"/>
    <property type="match status" value="1"/>
</dbReference>
<keyword evidence="5 11" id="KW-0436">Ligase</keyword>
<dbReference type="PRINTS" id="PR01045">
    <property type="entry name" value="TRNASYNTHGB"/>
</dbReference>
<evidence type="ECO:0000256" key="11">
    <source>
        <dbReference type="HAMAP-Rule" id="MF_00255"/>
    </source>
</evidence>
<keyword evidence="6 11" id="KW-0547">Nucleotide-binding</keyword>
<dbReference type="EMBL" id="JAJBZT010000003">
    <property type="protein sequence ID" value="MCB6183373.1"/>
    <property type="molecule type" value="Genomic_DNA"/>
</dbReference>
<comment type="similarity">
    <text evidence="2 11">Belongs to the class-II aminoacyl-tRNA synthetase family.</text>
</comment>
<evidence type="ECO:0000256" key="6">
    <source>
        <dbReference type="ARBA" id="ARBA00022741"/>
    </source>
</evidence>
<reference evidence="13" key="1">
    <citation type="submission" date="2021-10" db="EMBL/GenBank/DDBJ databases">
        <title>The complete genome sequence of Leeia sp. TBRC 13508.</title>
        <authorList>
            <person name="Charoenyingcharoen P."/>
            <person name="Yukphan P."/>
        </authorList>
    </citation>
    <scope>NUCLEOTIDE SEQUENCE</scope>
    <source>
        <strain evidence="13">TBRC 13508</strain>
    </source>
</reference>
<dbReference type="PROSITE" id="PS50861">
    <property type="entry name" value="AA_TRNA_LIGASE_II_GLYAB"/>
    <property type="match status" value="1"/>
</dbReference>
<evidence type="ECO:0000256" key="4">
    <source>
        <dbReference type="ARBA" id="ARBA00022490"/>
    </source>
</evidence>
<dbReference type="Proteomes" id="UP001165395">
    <property type="component" value="Unassembled WGS sequence"/>
</dbReference>
<proteinExistence type="inferred from homology"/>
<sequence length="689" mass="74570">MMQENLLIELLTEELPPKALANLGQVFSQTVFDELVKLQLVAKDVELQSFASPRRLAVRIPSVLATQPEQQIERKGPAVASGMKDGQPTPALMGFARSCGVEVAALATMSDGKQDVFVFRSSKPGDALANLLPEVLATAIKKLPIPKMMRWGDTDVQFVRPVKRLIALLGKEVLPVSLLGLTADRITRGHRFLSDGDLSIAHADDYARVLFEEGKVVASVAARKALIEKHLNEEAAKLNATIGADAALIDEVTALVEWPVVYAARFEDEFLKVPQECLMLTMQQNQKYFPLLDSNGKLLPNFLLVSNLQTEDPSHIIQGNERVLRARLSDARFFFEQDQKVRLENRVARLENVVYHNKLGSQLERIARLQALAGEIAALLGADRATASRAAYLAKADLVSDMVGEFPELQGTMGRYYAQIDGETAEVADAIEGHYHPRFAGDSLPAGNIALSVALADKLETLVGIYGIGLIPTGDKDPFALRRAALGVLRMLIEAELPVDVSALLSLAANSFEAGKLSADVVAGVAGFMQDRLKNLLSGEFDGREVDAVLALRPARLDSIRAKLQAVAEFRALPEAAALAAADKRIRNILKKVEGELPAVDAAKFVEAPEKALFEATRALAPTVNAELSAGNYTAALKQLAGLRAPVDAFFADVMVMAEDLGVRNNRLALLSELASLMNQVAEIAVLAE</sequence>
<evidence type="ECO:0000313" key="13">
    <source>
        <dbReference type="EMBL" id="MCB6183373.1"/>
    </source>
</evidence>
<evidence type="ECO:0000256" key="7">
    <source>
        <dbReference type="ARBA" id="ARBA00022840"/>
    </source>
</evidence>
<evidence type="ECO:0000256" key="2">
    <source>
        <dbReference type="ARBA" id="ARBA00008226"/>
    </source>
</evidence>
<evidence type="ECO:0000256" key="9">
    <source>
        <dbReference type="ARBA" id="ARBA00023146"/>
    </source>
</evidence>
<dbReference type="GO" id="GO:0004820">
    <property type="term" value="F:glycine-tRNA ligase activity"/>
    <property type="evidence" value="ECO:0007669"/>
    <property type="project" value="UniProtKB-EC"/>
</dbReference>
<dbReference type="NCBIfam" id="TIGR00211">
    <property type="entry name" value="glyS"/>
    <property type="match status" value="1"/>
</dbReference>
<dbReference type="HAMAP" id="MF_00255">
    <property type="entry name" value="Gly_tRNA_synth_beta"/>
    <property type="match status" value="1"/>
</dbReference>
<feature type="domain" description="DALR anticodon binding" evidence="12">
    <location>
        <begin position="582"/>
        <end position="680"/>
    </location>
</feature>
<evidence type="ECO:0000256" key="1">
    <source>
        <dbReference type="ARBA" id="ARBA00004496"/>
    </source>
</evidence>
<comment type="caution">
    <text evidence="13">The sequence shown here is derived from an EMBL/GenBank/DDBJ whole genome shotgun (WGS) entry which is preliminary data.</text>
</comment>
<organism evidence="13 14">
    <name type="scientific">Leeia speluncae</name>
    <dbReference type="NCBI Taxonomy" id="2884804"/>
    <lineage>
        <taxon>Bacteria</taxon>
        <taxon>Pseudomonadati</taxon>
        <taxon>Pseudomonadota</taxon>
        <taxon>Betaproteobacteria</taxon>
        <taxon>Neisseriales</taxon>
        <taxon>Leeiaceae</taxon>
        <taxon>Leeia</taxon>
    </lineage>
</organism>
<dbReference type="Pfam" id="PF05746">
    <property type="entry name" value="DALR_1"/>
    <property type="match status" value="1"/>
</dbReference>
<keyword evidence="7 11" id="KW-0067">ATP-binding</keyword>
<evidence type="ECO:0000256" key="10">
    <source>
        <dbReference type="ARBA" id="ARBA00047937"/>
    </source>
</evidence>
<evidence type="ECO:0000259" key="12">
    <source>
        <dbReference type="Pfam" id="PF05746"/>
    </source>
</evidence>
<keyword evidence="4 11" id="KW-0963">Cytoplasm</keyword>
<dbReference type="RefSeq" id="WP_227180248.1">
    <property type="nucleotide sequence ID" value="NZ_JAJBZT010000003.1"/>
</dbReference>
<evidence type="ECO:0000256" key="5">
    <source>
        <dbReference type="ARBA" id="ARBA00022598"/>
    </source>
</evidence>
<evidence type="ECO:0000256" key="8">
    <source>
        <dbReference type="ARBA" id="ARBA00022917"/>
    </source>
</evidence>
<evidence type="ECO:0000256" key="3">
    <source>
        <dbReference type="ARBA" id="ARBA00011209"/>
    </source>
</evidence>
<dbReference type="InterPro" id="IPR008909">
    <property type="entry name" value="DALR_anticod-bd"/>
</dbReference>
<gene>
    <name evidence="11 13" type="primary">glyS</name>
    <name evidence="13" type="ORF">LIN78_07420</name>
</gene>
<dbReference type="SUPFAM" id="SSF109604">
    <property type="entry name" value="HD-domain/PDEase-like"/>
    <property type="match status" value="1"/>
</dbReference>
<dbReference type="PANTHER" id="PTHR30075:SF2">
    <property type="entry name" value="GLYCINE--TRNA LIGASE, CHLOROPLASTIC_MITOCHONDRIAL 2"/>
    <property type="match status" value="1"/>
</dbReference>
<keyword evidence="8 11" id="KW-0648">Protein biosynthesis</keyword>
<name>A0ABS8D5U1_9NEIS</name>
<comment type="subunit">
    <text evidence="3 11">Tetramer of two alpha and two beta subunits.</text>
</comment>
<comment type="subcellular location">
    <subcellularLocation>
        <location evidence="1 11">Cytoplasm</location>
    </subcellularLocation>
</comment>
<dbReference type="InterPro" id="IPR015944">
    <property type="entry name" value="Gly-tRNA-synth_bsu"/>
</dbReference>